<protein>
    <submittedName>
        <fullName evidence="1">Uncharacterized protein</fullName>
    </submittedName>
</protein>
<dbReference type="EMBL" id="JGDM01000028">
    <property type="protein sequence ID" value="EXZ45267.1"/>
    <property type="molecule type" value="Genomic_DNA"/>
</dbReference>
<dbReference type="AlphaFoldDB" id="A0A015ZLI3"/>
<sequence length="93" mass="10504">MDINQMIKKADDAYINYRHRCESLAKEAQKYIDWDDKVSCEHLPADGLCILATVPSDCNMSGMPECVCPADPFFSSVKAKEKITPDEFKEISI</sequence>
<accession>A0A015ZLI3</accession>
<comment type="caution">
    <text evidence="1">The sequence shown here is derived from an EMBL/GenBank/DDBJ whole genome shotgun (WGS) entry which is preliminary data.</text>
</comment>
<dbReference type="RefSeq" id="WP_005797362.1">
    <property type="nucleotide sequence ID" value="NZ_JGDM01000028.1"/>
</dbReference>
<proteinExistence type="predicted"/>
<evidence type="ECO:0000313" key="1">
    <source>
        <dbReference type="EMBL" id="EXZ45267.1"/>
    </source>
</evidence>
<dbReference type="Proteomes" id="UP000022272">
    <property type="component" value="Unassembled WGS sequence"/>
</dbReference>
<evidence type="ECO:0000313" key="2">
    <source>
        <dbReference type="Proteomes" id="UP000022272"/>
    </source>
</evidence>
<reference evidence="1 2" key="1">
    <citation type="submission" date="2014-02" db="EMBL/GenBank/DDBJ databases">
        <authorList>
            <person name="Sears C."/>
            <person name="Carroll K."/>
            <person name="Sack B.R."/>
            <person name="Qadri F."/>
            <person name="Myers L.L."/>
            <person name="Chung G.-T."/>
            <person name="Escheverria P."/>
            <person name="Fraser C.M."/>
            <person name="Sadzewicz L."/>
            <person name="Shefchek K.A."/>
            <person name="Tallon L."/>
            <person name="Das S.P."/>
            <person name="Daugherty S."/>
            <person name="Mongodin E.F."/>
        </authorList>
    </citation>
    <scope>NUCLEOTIDE SEQUENCE [LARGE SCALE GENOMIC DNA]</scope>
    <source>
        <strain evidence="1 2">2-F-2 #4</strain>
    </source>
</reference>
<name>A0A015ZLI3_BACFG</name>
<gene>
    <name evidence="1" type="ORF">M076_1478</name>
</gene>
<dbReference type="PATRIC" id="fig|1339280.3.peg.1426"/>
<organism evidence="1 2">
    <name type="scientific">Bacteroides fragilis str. 2-F-2 #4</name>
    <dbReference type="NCBI Taxonomy" id="1339280"/>
    <lineage>
        <taxon>Bacteria</taxon>
        <taxon>Pseudomonadati</taxon>
        <taxon>Bacteroidota</taxon>
        <taxon>Bacteroidia</taxon>
        <taxon>Bacteroidales</taxon>
        <taxon>Bacteroidaceae</taxon>
        <taxon>Bacteroides</taxon>
    </lineage>
</organism>